<keyword evidence="4" id="KW-1185">Reference proteome</keyword>
<dbReference type="InterPro" id="IPR035905">
    <property type="entry name" value="Barstar-like_sf"/>
</dbReference>
<comment type="caution">
    <text evidence="3">The sequence shown here is derived from an EMBL/GenBank/DDBJ whole genome shotgun (WGS) entry which is preliminary data.</text>
</comment>
<accession>A0ABW6GG03</accession>
<dbReference type="Gene3D" id="3.30.370.10">
    <property type="entry name" value="Barstar-like"/>
    <property type="match status" value="1"/>
</dbReference>
<feature type="domain" description="Barstar (barnase inhibitor)" evidence="2">
    <location>
        <begin position="87"/>
        <end position="151"/>
    </location>
</feature>
<proteinExistence type="inferred from homology"/>
<dbReference type="RefSeq" id="WP_380322017.1">
    <property type="nucleotide sequence ID" value="NZ_JBHYPW010000016.1"/>
</dbReference>
<dbReference type="Pfam" id="PF01337">
    <property type="entry name" value="Barstar"/>
    <property type="match status" value="1"/>
</dbReference>
<organism evidence="3 4">
    <name type="scientific">Kitasatospora phosalacinea</name>
    <dbReference type="NCBI Taxonomy" id="2065"/>
    <lineage>
        <taxon>Bacteria</taxon>
        <taxon>Bacillati</taxon>
        <taxon>Actinomycetota</taxon>
        <taxon>Actinomycetes</taxon>
        <taxon>Kitasatosporales</taxon>
        <taxon>Streptomycetaceae</taxon>
        <taxon>Kitasatospora</taxon>
    </lineage>
</organism>
<evidence type="ECO:0000259" key="2">
    <source>
        <dbReference type="Pfam" id="PF01337"/>
    </source>
</evidence>
<evidence type="ECO:0000313" key="3">
    <source>
        <dbReference type="EMBL" id="MFE1351675.1"/>
    </source>
</evidence>
<gene>
    <name evidence="3" type="ORF">ACFW6T_06740</name>
</gene>
<evidence type="ECO:0000313" key="4">
    <source>
        <dbReference type="Proteomes" id="UP001599542"/>
    </source>
</evidence>
<sequence length="181" mass="19099">MAGCRLDLHTVAARPSVLGGALIDVTVTDPGQDRPTPAAHPVWEVWSDGVPARPGRWARFDAAGRSAWLDLTRTGPYGPDGRSGGTYHLDGRHATDRAGLLLALGEALLGPGANYGTCLDSLADCLSGGPSVVPPFTLVWHRAGTARRALAGHVLHHCGGLSYFEKTVDLLREHGVTVVLR</sequence>
<comment type="similarity">
    <text evidence="1">Belongs to the barstar family.</text>
</comment>
<dbReference type="SUPFAM" id="SSF52038">
    <property type="entry name" value="Barstar-related"/>
    <property type="match status" value="1"/>
</dbReference>
<evidence type="ECO:0000256" key="1">
    <source>
        <dbReference type="ARBA" id="ARBA00006845"/>
    </source>
</evidence>
<dbReference type="EMBL" id="JBHYPX010000009">
    <property type="protein sequence ID" value="MFE1351675.1"/>
    <property type="molecule type" value="Genomic_DNA"/>
</dbReference>
<dbReference type="Proteomes" id="UP001599542">
    <property type="component" value="Unassembled WGS sequence"/>
</dbReference>
<name>A0ABW6GG03_9ACTN</name>
<reference evidence="3 4" key="1">
    <citation type="submission" date="2024-09" db="EMBL/GenBank/DDBJ databases">
        <title>The Natural Products Discovery Center: Release of the First 8490 Sequenced Strains for Exploring Actinobacteria Biosynthetic Diversity.</title>
        <authorList>
            <person name="Kalkreuter E."/>
            <person name="Kautsar S.A."/>
            <person name="Yang D."/>
            <person name="Bader C.D."/>
            <person name="Teijaro C.N."/>
            <person name="Fluegel L."/>
            <person name="Davis C.M."/>
            <person name="Simpson J.R."/>
            <person name="Lauterbach L."/>
            <person name="Steele A.D."/>
            <person name="Gui C."/>
            <person name="Meng S."/>
            <person name="Li G."/>
            <person name="Viehrig K."/>
            <person name="Ye F."/>
            <person name="Su P."/>
            <person name="Kiefer A.F."/>
            <person name="Nichols A."/>
            <person name="Cepeda A.J."/>
            <person name="Yan W."/>
            <person name="Fan B."/>
            <person name="Jiang Y."/>
            <person name="Adhikari A."/>
            <person name="Zheng C.-J."/>
            <person name="Schuster L."/>
            <person name="Cowan T.M."/>
            <person name="Smanski M.J."/>
            <person name="Chevrette M.G."/>
            <person name="De Carvalho L.P.S."/>
            <person name="Shen B."/>
        </authorList>
    </citation>
    <scope>NUCLEOTIDE SEQUENCE [LARGE SCALE GENOMIC DNA]</scope>
    <source>
        <strain evidence="3 4">NPDC058753</strain>
    </source>
</reference>
<protein>
    <submittedName>
        <fullName evidence="3">Barstar family protein</fullName>
    </submittedName>
</protein>
<dbReference type="InterPro" id="IPR000468">
    <property type="entry name" value="Barstar"/>
</dbReference>